<organism evidence="1 2">
    <name type="scientific">Solanum commersonii</name>
    <name type="common">Commerson's wild potato</name>
    <name type="synonym">Commerson's nightshade</name>
    <dbReference type="NCBI Taxonomy" id="4109"/>
    <lineage>
        <taxon>Eukaryota</taxon>
        <taxon>Viridiplantae</taxon>
        <taxon>Streptophyta</taxon>
        <taxon>Embryophyta</taxon>
        <taxon>Tracheophyta</taxon>
        <taxon>Spermatophyta</taxon>
        <taxon>Magnoliopsida</taxon>
        <taxon>eudicotyledons</taxon>
        <taxon>Gunneridae</taxon>
        <taxon>Pentapetalae</taxon>
        <taxon>asterids</taxon>
        <taxon>lamiids</taxon>
        <taxon>Solanales</taxon>
        <taxon>Solanaceae</taxon>
        <taxon>Solanoideae</taxon>
        <taxon>Solaneae</taxon>
        <taxon>Solanum</taxon>
    </lineage>
</organism>
<dbReference type="EMBL" id="JACXVP010000007">
    <property type="protein sequence ID" value="KAG5594683.1"/>
    <property type="molecule type" value="Genomic_DNA"/>
</dbReference>
<comment type="caution">
    <text evidence="1">The sequence shown here is derived from an EMBL/GenBank/DDBJ whole genome shotgun (WGS) entry which is preliminary data.</text>
</comment>
<gene>
    <name evidence="1" type="ORF">H5410_035915</name>
</gene>
<dbReference type="AlphaFoldDB" id="A0A9J5Y223"/>
<dbReference type="Proteomes" id="UP000824120">
    <property type="component" value="Chromosome 7"/>
</dbReference>
<accession>A0A9J5Y223</accession>
<protein>
    <submittedName>
        <fullName evidence="1">Uncharacterized protein</fullName>
    </submittedName>
</protein>
<name>A0A9J5Y223_SOLCO</name>
<reference evidence="1 2" key="1">
    <citation type="submission" date="2020-09" db="EMBL/GenBank/DDBJ databases">
        <title>De no assembly of potato wild relative species, Solanum commersonii.</title>
        <authorList>
            <person name="Cho K."/>
        </authorList>
    </citation>
    <scope>NUCLEOTIDE SEQUENCE [LARGE SCALE GENOMIC DNA]</scope>
    <source>
        <strain evidence="1">LZ3.2</strain>
        <tissue evidence="1">Leaf</tissue>
    </source>
</reference>
<sequence>MGIGEIQIETNSFMLVNILSVHRKFHGKLKYWWKISNNLLGKTYLVVHLSQNYLLMQKKFLNLDKQEVANLRIKTKKINQDTNGGRKTF</sequence>
<evidence type="ECO:0000313" key="2">
    <source>
        <dbReference type="Proteomes" id="UP000824120"/>
    </source>
</evidence>
<evidence type="ECO:0000313" key="1">
    <source>
        <dbReference type="EMBL" id="KAG5594683.1"/>
    </source>
</evidence>
<keyword evidence="2" id="KW-1185">Reference proteome</keyword>
<proteinExistence type="predicted"/>